<feature type="domain" description="CATSPERD Ig-like" evidence="23">
    <location>
        <begin position="402"/>
        <end position="520"/>
    </location>
</feature>
<proteinExistence type="inferred from homology"/>
<keyword evidence="12" id="KW-1015">Disulfide bond</keyword>
<evidence type="ECO:0000256" key="10">
    <source>
        <dbReference type="ARBA" id="ARBA00023069"/>
    </source>
</evidence>
<protein>
    <recommendedName>
        <fullName evidence="16">Cation channel sperm-associated auxiliary subunit delta</fullName>
    </recommendedName>
    <alternativeName>
        <fullName evidence="17">Transmembrane protein 146</fullName>
    </alternativeName>
</protein>
<comment type="subcellular location">
    <subcellularLocation>
        <location evidence="15">Cell projection</location>
        <location evidence="15">Cilium</location>
        <location evidence="15">Flagellum membrane</location>
        <topology evidence="15">Single-pass type I membrane protein</topology>
    </subcellularLocation>
</comment>
<evidence type="ECO:0000259" key="23">
    <source>
        <dbReference type="Pfam" id="PF23747"/>
    </source>
</evidence>
<evidence type="ECO:0000256" key="14">
    <source>
        <dbReference type="ARBA" id="ARBA00023273"/>
    </source>
</evidence>
<evidence type="ECO:0000313" key="25">
    <source>
        <dbReference type="RefSeq" id="XP_025029704.1"/>
    </source>
</evidence>
<evidence type="ECO:0000313" key="24">
    <source>
        <dbReference type="Proteomes" id="UP000695026"/>
    </source>
</evidence>
<evidence type="ECO:0000256" key="8">
    <source>
        <dbReference type="ARBA" id="ARBA00022871"/>
    </source>
</evidence>
<evidence type="ECO:0000256" key="16">
    <source>
        <dbReference type="ARBA" id="ARBA00040129"/>
    </source>
</evidence>
<keyword evidence="8" id="KW-0744">Spermatogenesis</keyword>
<dbReference type="AlphaFoldDB" id="A0A9F5MX89"/>
<organism evidence="24 25">
    <name type="scientific">Python bivittatus</name>
    <name type="common">Burmese python</name>
    <name type="synonym">Python molurus bivittatus</name>
    <dbReference type="NCBI Taxonomy" id="176946"/>
    <lineage>
        <taxon>Eukaryota</taxon>
        <taxon>Metazoa</taxon>
        <taxon>Chordata</taxon>
        <taxon>Craniata</taxon>
        <taxon>Vertebrata</taxon>
        <taxon>Euteleostomi</taxon>
        <taxon>Lepidosauria</taxon>
        <taxon>Squamata</taxon>
        <taxon>Bifurcata</taxon>
        <taxon>Unidentata</taxon>
        <taxon>Episquamata</taxon>
        <taxon>Toxicofera</taxon>
        <taxon>Serpentes</taxon>
        <taxon>Henophidia</taxon>
        <taxon>Pythonidae</taxon>
        <taxon>Python</taxon>
    </lineage>
</organism>
<evidence type="ECO:0000256" key="15">
    <source>
        <dbReference type="ARBA" id="ARBA00037793"/>
    </source>
</evidence>
<name>A0A9F5MX89_PYTBI</name>
<keyword evidence="24" id="KW-1185">Reference proteome</keyword>
<keyword evidence="2" id="KW-0217">Developmental protein</keyword>
<feature type="domain" description="CATSPERD/E C-terminal" evidence="22">
    <location>
        <begin position="549"/>
        <end position="766"/>
    </location>
</feature>
<keyword evidence="11 19" id="KW-0472">Membrane</keyword>
<dbReference type="Proteomes" id="UP000695026">
    <property type="component" value="Unplaced"/>
</dbReference>
<evidence type="ECO:0000256" key="6">
    <source>
        <dbReference type="ARBA" id="ARBA00022782"/>
    </source>
</evidence>
<evidence type="ECO:0000256" key="18">
    <source>
        <dbReference type="ARBA" id="ARBA00046028"/>
    </source>
</evidence>
<accession>A0A9F5MX89</accession>
<feature type="domain" description="CATSPERD beta-propeller" evidence="21">
    <location>
        <begin position="43"/>
        <end position="382"/>
    </location>
</feature>
<dbReference type="RefSeq" id="XP_025029704.1">
    <property type="nucleotide sequence ID" value="XM_025173936.1"/>
</dbReference>
<dbReference type="InterPro" id="IPR055451">
    <property type="entry name" value="Ig-like_CATSPERD"/>
</dbReference>
<evidence type="ECO:0000256" key="12">
    <source>
        <dbReference type="ARBA" id="ARBA00023157"/>
    </source>
</evidence>
<evidence type="ECO:0000256" key="3">
    <source>
        <dbReference type="ARBA" id="ARBA00022475"/>
    </source>
</evidence>
<feature type="transmembrane region" description="Helical" evidence="19">
    <location>
        <begin position="741"/>
        <end position="760"/>
    </location>
</feature>
<comment type="function">
    <text evidence="18">Auxiliary component of the CatSper complex, a complex involved in sperm cell hyperactivation. Sperm cell hyperactivation is needed for sperm motility which is essential late in the preparation of sperm for fertilization. Required for CATSPER1 stability before intraflagellar transport and/or incorporation of the CatSper complex channel into the flagellar membrane.</text>
</comment>
<dbReference type="GO" id="GO:0030317">
    <property type="term" value="P:flagellated sperm motility"/>
    <property type="evidence" value="ECO:0007669"/>
    <property type="project" value="TreeGrafter"/>
</dbReference>
<dbReference type="InterPro" id="IPR053814">
    <property type="entry name" value="CATSPERD/E_C"/>
</dbReference>
<evidence type="ECO:0000256" key="19">
    <source>
        <dbReference type="SAM" id="Phobius"/>
    </source>
</evidence>
<dbReference type="GO" id="GO:0097228">
    <property type="term" value="C:sperm principal piece"/>
    <property type="evidence" value="ECO:0007669"/>
    <property type="project" value="TreeGrafter"/>
</dbReference>
<keyword evidence="14" id="KW-0966">Cell projection</keyword>
<comment type="similarity">
    <text evidence="1">Belongs to the CATSPERD family.</text>
</comment>
<keyword evidence="13" id="KW-0325">Glycoprotein</keyword>
<keyword evidence="9 19" id="KW-1133">Transmembrane helix</keyword>
<evidence type="ECO:0000256" key="4">
    <source>
        <dbReference type="ARBA" id="ARBA00022692"/>
    </source>
</evidence>
<evidence type="ECO:0000256" key="5">
    <source>
        <dbReference type="ARBA" id="ARBA00022729"/>
    </source>
</evidence>
<dbReference type="InterPro" id="IPR053813">
    <property type="entry name" value="CATSPERD_beta-prop"/>
</dbReference>
<evidence type="ECO:0000256" key="7">
    <source>
        <dbReference type="ARBA" id="ARBA00022846"/>
    </source>
</evidence>
<evidence type="ECO:0000256" key="2">
    <source>
        <dbReference type="ARBA" id="ARBA00022473"/>
    </source>
</evidence>
<feature type="signal peptide" evidence="20">
    <location>
        <begin position="1"/>
        <end position="17"/>
    </location>
</feature>
<dbReference type="OMA" id="HPYILHH"/>
<sequence>MLLSLLVKFWLCPIMAADSWPCSYEQVIYSVPHHLVPPLTGLLLNFSHNYPLILHHPCGNQFFSGISPAVYLGERLFISDDLFESTILPLTIPSSHTNPPAIVSAAVFVQTSHIVLVVNGNVFIYLYRTWKAWVQSKGITSPVTELASYDCCFALEDPACDKINKLVLAFDTGNLASNSEIFYSEDGAYTFAPLKSRPLRDGILHGVYVFASSADIGMLLNDASHSKIAYFTYGDVESMKNGTGTPFNLDFPKDQRVESILPPGMRGFIIIWTKEAFMSSSNDGLTTDIVTVLPTNSYPNNSLPRDICFIAATYNEIAALTKSQLFYGNLDMVSSQMVHLGEKNISLSHDSCEAMLFENTGTLSIIRPFPSNISEYYHFHKCIINIQARLMSVQPPLQSCPMEILTGDFHNRMYYIDTKQLLHFNATFVPKPGTGAYPYVTLSNPHVLAFEAHIVEDGYTFDGNTKYSLQIQLQEQQLASMIQETQTTSLLRKISSVTVDIYNKGIFCIDMHPLTALIAVECPPKKHIRILMTTTACSKGLFEPRLLQNFVYSIDKKLYDPLFFGRKNLEQEDLNVTYNYLSWGCPLLLYYNKPWLPDIELWDNDKFLEYVSADFVLYEINGMHNYDYLLTEAEANCLSEAQNWTKLLQEPDAIPEMAWSRYNYVSCKKPRGNKTLPSLSSKYQVLNRNERNRILFPQYNGFYVFRVIVVDSLYSYCNLSTIVSVYVHGALPKSEVNAGKALISFLVLIFGTILMVYYFPKLLQENARMK</sequence>
<dbReference type="Pfam" id="PF22850">
    <property type="entry name" value="CATSPERD-E_C"/>
    <property type="match status" value="1"/>
</dbReference>
<keyword evidence="6" id="KW-0221">Differentiation</keyword>
<keyword evidence="5 20" id="KW-0732">Signal</keyword>
<evidence type="ECO:0000256" key="13">
    <source>
        <dbReference type="ARBA" id="ARBA00023180"/>
    </source>
</evidence>
<gene>
    <name evidence="25" type="primary">LOC112542067</name>
</gene>
<keyword evidence="10" id="KW-0969">Cilium</keyword>
<evidence type="ECO:0000256" key="9">
    <source>
        <dbReference type="ARBA" id="ARBA00022989"/>
    </source>
</evidence>
<dbReference type="KEGG" id="pbi:112542067"/>
<dbReference type="OrthoDB" id="8646292at2759"/>
<evidence type="ECO:0000259" key="22">
    <source>
        <dbReference type="Pfam" id="PF22850"/>
    </source>
</evidence>
<reference evidence="25" key="1">
    <citation type="submission" date="2025-08" db="UniProtKB">
        <authorList>
            <consortium name="RefSeq"/>
        </authorList>
    </citation>
    <scope>IDENTIFICATION</scope>
    <source>
        <tissue evidence="25">Liver</tissue>
    </source>
</reference>
<evidence type="ECO:0000256" key="20">
    <source>
        <dbReference type="SAM" id="SignalP"/>
    </source>
</evidence>
<dbReference type="GO" id="GO:0036128">
    <property type="term" value="C:CatSper complex"/>
    <property type="evidence" value="ECO:0007669"/>
    <property type="project" value="InterPro"/>
</dbReference>
<feature type="chain" id="PRO_5039916322" description="Cation channel sperm-associated auxiliary subunit delta" evidence="20">
    <location>
        <begin position="18"/>
        <end position="770"/>
    </location>
</feature>
<dbReference type="InterPro" id="IPR028751">
    <property type="entry name" value="CATSPERD/E"/>
</dbReference>
<dbReference type="GeneID" id="112542067"/>
<keyword evidence="4 19" id="KW-0812">Transmembrane</keyword>
<evidence type="ECO:0000256" key="17">
    <source>
        <dbReference type="ARBA" id="ARBA00041424"/>
    </source>
</evidence>
<dbReference type="Pfam" id="PF15020">
    <property type="entry name" value="Beta-prop_CATSPERD"/>
    <property type="match status" value="1"/>
</dbReference>
<evidence type="ECO:0000256" key="11">
    <source>
        <dbReference type="ARBA" id="ARBA00023136"/>
    </source>
</evidence>
<dbReference type="GO" id="GO:0048240">
    <property type="term" value="P:sperm capacitation"/>
    <property type="evidence" value="ECO:0007669"/>
    <property type="project" value="TreeGrafter"/>
</dbReference>
<keyword evidence="7" id="KW-0282">Flagellum</keyword>
<dbReference type="PANTHER" id="PTHR33722:SF1">
    <property type="entry name" value="CATION CHANNEL SPERM-ASSOCIATED AUXILIARY SUBUNIT DELTA"/>
    <property type="match status" value="1"/>
</dbReference>
<evidence type="ECO:0000259" key="21">
    <source>
        <dbReference type="Pfam" id="PF15020"/>
    </source>
</evidence>
<keyword evidence="3" id="KW-1003">Cell membrane</keyword>
<evidence type="ECO:0000256" key="1">
    <source>
        <dbReference type="ARBA" id="ARBA00010246"/>
    </source>
</evidence>
<dbReference type="PANTHER" id="PTHR33722">
    <property type="entry name" value="CATION CHANNEL SPERM-ASSOCIATED PROTEIN SUBUNIT DELTA-RELATED"/>
    <property type="match status" value="1"/>
</dbReference>
<dbReference type="Pfam" id="PF23747">
    <property type="entry name" value="Ig-like_CATSPERD"/>
    <property type="match status" value="1"/>
</dbReference>